<keyword evidence="5" id="KW-0418">Kinase</keyword>
<evidence type="ECO:0000313" key="9">
    <source>
        <dbReference type="EMBL" id="MFI1964950.1"/>
    </source>
</evidence>
<protein>
    <recommendedName>
        <fullName evidence="2">histidine kinase</fullName>
        <ecNumber evidence="2">2.7.13.3</ecNumber>
    </recommendedName>
</protein>
<evidence type="ECO:0000256" key="6">
    <source>
        <dbReference type="SAM" id="MobiDB-lite"/>
    </source>
</evidence>
<dbReference type="RefSeq" id="WP_398718303.1">
    <property type="nucleotide sequence ID" value="NZ_JBIRWE010000004.1"/>
</dbReference>
<sequence>MRATDTPARGGAGGQTSPPGSGPRHALRPQSRPGVGPWLLLPDRFRPRTVRAKIVSLLMVPVISLMALWAFATVTTARSVSEVDRLKEVNATLLAPVGGYVTAVQGERAAAVRYLAAPSTDRKAAYDDRRKGTDAAAVALRDGVNAGSTDAPAIDPDLPGRIDRLMNDADRLAETRKQVDARGADRERTFTAYTETVDHAFAVSGALTSVQNTEVSSETRVVLELQQARELIAREDALLGAAQAAGRMSAADHTRFAGAVQAQRMTFGSAVDDLRPEDADAYRKVLASEAYQDLRSAEDAVLRAGSAAPTAVPAARWSDANRTVAQDLSRAEAGASTAAAAGADTFSLDVLGGSGLAVVLGLAGVLLSLFISVRIGRGLVVELVELRNSALQLAGRELPRTMRRLHAGEDVDIDAEAPVRKHGDDEVGQVGAALDAVHRAALTAAAERAEVLSGISGVYVNLARRSQVLLHRQLGLLDTMERRTEDPTDLEDLFRLDHLTTRMRRHAESLIILSGAAPGRGWRNPVPLLDVVRAAVAEVEDFPRVEVRGVPEVRLSGTAVADITHLIAELVENAVAFSPPHTKVTVRGEQVGAGLVLEIEDRGLGMGRDVLAEANRRIEDAGQVDLLDSQRLGLYVVNRLAHRQNIGVSLRSSAYGGVTAVVLVPEKLLVAEDAAAESGPGAQDAPAGPRVADGRERDARSGHTTRVEDVRNAARAVAARRPRALESGPRALESADRGRQDRAEAEPGTPAPAAPETPPAAPASPEQRRRLPEQRRPLPEEQHPAQPHPADAEPGPGPLGAVGHTPPPGRPAAPDDASASVHPLDAGRRAPGAGDPRAGHPQAGSPQAPGATRIPGRQPAPHRAPALHYPPAPAHAPEPPRAPVPRTAPEDNGDEPPLPRRVRQASLAPELRENRLAGPDPSAQRTPEGARATMAALRAGWARGRTSQHPSRGEETR</sequence>
<feature type="compositionally biased region" description="Basic and acidic residues" evidence="6">
    <location>
        <begin position="733"/>
        <end position="745"/>
    </location>
</feature>
<feature type="region of interest" description="Disordered" evidence="6">
    <location>
        <begin position="1"/>
        <end position="33"/>
    </location>
</feature>
<accession>A0ABW7UTD0</accession>
<dbReference type="SMART" id="SM00387">
    <property type="entry name" value="HATPase_c"/>
    <property type="match status" value="1"/>
</dbReference>
<dbReference type="Gene3D" id="3.30.565.10">
    <property type="entry name" value="Histidine kinase-like ATPase, C-terminal domain"/>
    <property type="match status" value="1"/>
</dbReference>
<dbReference type="EC" id="2.7.13.3" evidence="2"/>
<evidence type="ECO:0000256" key="5">
    <source>
        <dbReference type="ARBA" id="ARBA00022777"/>
    </source>
</evidence>
<feature type="domain" description="NIT" evidence="8">
    <location>
        <begin position="95"/>
        <end position="346"/>
    </location>
</feature>
<keyword evidence="7" id="KW-0472">Membrane</keyword>
<feature type="compositionally biased region" description="Pro residues" evidence="6">
    <location>
        <begin position="868"/>
        <end position="883"/>
    </location>
</feature>
<feature type="region of interest" description="Disordered" evidence="6">
    <location>
        <begin position="675"/>
        <end position="957"/>
    </location>
</feature>
<dbReference type="Proteomes" id="UP001611548">
    <property type="component" value="Unassembled WGS sequence"/>
</dbReference>
<gene>
    <name evidence="9" type="ORF">ACH429_12685</name>
</gene>
<comment type="catalytic activity">
    <reaction evidence="1">
        <text>ATP + protein L-histidine = ADP + protein N-phospho-L-histidine.</text>
        <dbReference type="EC" id="2.7.13.3"/>
    </reaction>
</comment>
<reference evidence="9 10" key="1">
    <citation type="submission" date="2024-10" db="EMBL/GenBank/DDBJ databases">
        <title>The Natural Products Discovery Center: Release of the First 8490 Sequenced Strains for Exploring Actinobacteria Biosynthetic Diversity.</title>
        <authorList>
            <person name="Kalkreuter E."/>
            <person name="Kautsar S.A."/>
            <person name="Yang D."/>
            <person name="Bader C.D."/>
            <person name="Teijaro C.N."/>
            <person name="Fluegel L."/>
            <person name="Davis C.M."/>
            <person name="Simpson J.R."/>
            <person name="Lauterbach L."/>
            <person name="Steele A.D."/>
            <person name="Gui C."/>
            <person name="Meng S."/>
            <person name="Li G."/>
            <person name="Viehrig K."/>
            <person name="Ye F."/>
            <person name="Su P."/>
            <person name="Kiefer A.F."/>
            <person name="Nichols A."/>
            <person name="Cepeda A.J."/>
            <person name="Yan W."/>
            <person name="Fan B."/>
            <person name="Jiang Y."/>
            <person name="Adhikari A."/>
            <person name="Zheng C.-J."/>
            <person name="Schuster L."/>
            <person name="Cowan T.M."/>
            <person name="Smanski M.J."/>
            <person name="Chevrette M.G."/>
            <person name="De Carvalho L.P.S."/>
            <person name="Shen B."/>
        </authorList>
    </citation>
    <scope>NUCLEOTIDE SEQUENCE [LARGE SCALE GENOMIC DNA]</scope>
    <source>
        <strain evidence="9 10">NPDC020327</strain>
    </source>
</reference>
<keyword evidence="7" id="KW-0812">Transmembrane</keyword>
<dbReference type="InterPro" id="IPR003594">
    <property type="entry name" value="HATPase_dom"/>
</dbReference>
<feature type="compositionally biased region" description="Basic and acidic residues" evidence="6">
    <location>
        <begin position="692"/>
        <end position="712"/>
    </location>
</feature>
<keyword evidence="3" id="KW-0597">Phosphoprotein</keyword>
<feature type="compositionally biased region" description="Pro residues" evidence="6">
    <location>
        <begin position="749"/>
        <end position="762"/>
    </location>
</feature>
<dbReference type="InterPro" id="IPR050428">
    <property type="entry name" value="TCS_sensor_his_kinase"/>
</dbReference>
<evidence type="ECO:0000256" key="7">
    <source>
        <dbReference type="SAM" id="Phobius"/>
    </source>
</evidence>
<name>A0ABW7UTD0_9ACTN</name>
<dbReference type="InterPro" id="IPR013587">
    <property type="entry name" value="Nitrate/nitrite_sensing"/>
</dbReference>
<feature type="transmembrane region" description="Helical" evidence="7">
    <location>
        <begin position="54"/>
        <end position="72"/>
    </location>
</feature>
<evidence type="ECO:0000259" key="8">
    <source>
        <dbReference type="PROSITE" id="PS50906"/>
    </source>
</evidence>
<evidence type="ECO:0000256" key="2">
    <source>
        <dbReference type="ARBA" id="ARBA00012438"/>
    </source>
</evidence>
<dbReference type="InterPro" id="IPR036890">
    <property type="entry name" value="HATPase_C_sf"/>
</dbReference>
<evidence type="ECO:0000256" key="1">
    <source>
        <dbReference type="ARBA" id="ARBA00000085"/>
    </source>
</evidence>
<proteinExistence type="predicted"/>
<evidence type="ECO:0000313" key="10">
    <source>
        <dbReference type="Proteomes" id="UP001611548"/>
    </source>
</evidence>
<organism evidence="9 10">
    <name type="scientific">Streptomyces pathocidini</name>
    <dbReference type="NCBI Taxonomy" id="1650571"/>
    <lineage>
        <taxon>Bacteria</taxon>
        <taxon>Bacillati</taxon>
        <taxon>Actinomycetota</taxon>
        <taxon>Actinomycetes</taxon>
        <taxon>Kitasatosporales</taxon>
        <taxon>Streptomycetaceae</taxon>
        <taxon>Streptomyces</taxon>
    </lineage>
</organism>
<dbReference type="SUPFAM" id="SSF55874">
    <property type="entry name" value="ATPase domain of HSP90 chaperone/DNA topoisomerase II/histidine kinase"/>
    <property type="match status" value="1"/>
</dbReference>
<comment type="caution">
    <text evidence="9">The sequence shown here is derived from an EMBL/GenBank/DDBJ whole genome shotgun (WGS) entry which is preliminary data.</text>
</comment>
<keyword evidence="7" id="KW-1133">Transmembrane helix</keyword>
<dbReference type="InterPro" id="IPR010910">
    <property type="entry name" value="Nitrate/nitrite_sensing_bac"/>
</dbReference>
<dbReference type="PROSITE" id="PS50906">
    <property type="entry name" value="NIT"/>
    <property type="match status" value="1"/>
</dbReference>
<dbReference type="EMBL" id="JBIRWE010000004">
    <property type="protein sequence ID" value="MFI1964950.1"/>
    <property type="molecule type" value="Genomic_DNA"/>
</dbReference>
<keyword evidence="4" id="KW-0808">Transferase</keyword>
<evidence type="ECO:0000256" key="3">
    <source>
        <dbReference type="ARBA" id="ARBA00022553"/>
    </source>
</evidence>
<dbReference type="Pfam" id="PF02518">
    <property type="entry name" value="HATPase_c"/>
    <property type="match status" value="1"/>
</dbReference>
<dbReference type="PANTHER" id="PTHR45436:SF5">
    <property type="entry name" value="SENSOR HISTIDINE KINASE TRCS"/>
    <property type="match status" value="1"/>
</dbReference>
<dbReference type="PANTHER" id="PTHR45436">
    <property type="entry name" value="SENSOR HISTIDINE KINASE YKOH"/>
    <property type="match status" value="1"/>
</dbReference>
<evidence type="ECO:0000256" key="4">
    <source>
        <dbReference type="ARBA" id="ARBA00022679"/>
    </source>
</evidence>
<feature type="compositionally biased region" description="Basic and acidic residues" evidence="6">
    <location>
        <begin position="766"/>
        <end position="783"/>
    </location>
</feature>
<keyword evidence="10" id="KW-1185">Reference proteome</keyword>
<dbReference type="Pfam" id="PF08376">
    <property type="entry name" value="NIT"/>
    <property type="match status" value="1"/>
</dbReference>